<keyword evidence="1" id="KW-1133">Transmembrane helix</keyword>
<gene>
    <name evidence="2" type="ORF">SAMN06297358_3625</name>
</gene>
<name>A0A286ADE0_9SPHI</name>
<evidence type="ECO:0000256" key="1">
    <source>
        <dbReference type="SAM" id="Phobius"/>
    </source>
</evidence>
<reference evidence="3" key="1">
    <citation type="submission" date="2017-09" db="EMBL/GenBank/DDBJ databases">
        <authorList>
            <person name="Varghese N."/>
            <person name="Submissions S."/>
        </authorList>
    </citation>
    <scope>NUCLEOTIDE SEQUENCE [LARGE SCALE GENOMIC DNA]</scope>
    <source>
        <strain evidence="3">CGMCC 1.12803</strain>
    </source>
</reference>
<evidence type="ECO:0008006" key="4">
    <source>
        <dbReference type="Google" id="ProtNLM"/>
    </source>
</evidence>
<sequence length="177" mass="20499">MSNKLEGFVRDNKREFEVKVPSDALWSKIEAELDKKKPVKKTFGMYQWMSIAAMLLLTVGVYFGYQYQKTNAEILVADINPGMGKKEVRFTSLIEEKRDSLQILAATDPALYKQFITDMGKLDNDYQELKRQLQTSPNKSLVGKAMMKNLEIQLQMISQQLYIINQVNQYKKEENSI</sequence>
<keyword evidence="3" id="KW-1185">Reference proteome</keyword>
<keyword evidence="1" id="KW-0472">Membrane</keyword>
<evidence type="ECO:0000313" key="3">
    <source>
        <dbReference type="Proteomes" id="UP000219281"/>
    </source>
</evidence>
<dbReference type="Proteomes" id="UP000219281">
    <property type="component" value="Unassembled WGS sequence"/>
</dbReference>
<proteinExistence type="predicted"/>
<accession>A0A286ADE0</accession>
<feature type="transmembrane region" description="Helical" evidence="1">
    <location>
        <begin position="45"/>
        <end position="65"/>
    </location>
</feature>
<dbReference type="AlphaFoldDB" id="A0A286ADE0"/>
<keyword evidence="1" id="KW-0812">Transmembrane</keyword>
<evidence type="ECO:0000313" key="2">
    <source>
        <dbReference type="EMBL" id="SOD19918.1"/>
    </source>
</evidence>
<dbReference type="RefSeq" id="WP_097133411.1">
    <property type="nucleotide sequence ID" value="NZ_OCMT01000004.1"/>
</dbReference>
<dbReference type="EMBL" id="OCMT01000004">
    <property type="protein sequence ID" value="SOD19918.1"/>
    <property type="molecule type" value="Genomic_DNA"/>
</dbReference>
<protein>
    <recommendedName>
        <fullName evidence="4">Anti-sigma factor</fullName>
    </recommendedName>
</protein>
<dbReference type="OrthoDB" id="1120747at2"/>
<organism evidence="2 3">
    <name type="scientific">Pedobacter xixiisoli</name>
    <dbReference type="NCBI Taxonomy" id="1476464"/>
    <lineage>
        <taxon>Bacteria</taxon>
        <taxon>Pseudomonadati</taxon>
        <taxon>Bacteroidota</taxon>
        <taxon>Sphingobacteriia</taxon>
        <taxon>Sphingobacteriales</taxon>
        <taxon>Sphingobacteriaceae</taxon>
        <taxon>Pedobacter</taxon>
    </lineage>
</organism>